<evidence type="ECO:0000313" key="2">
    <source>
        <dbReference type="EMBL" id="NKC32112.1"/>
    </source>
</evidence>
<accession>A0ABX1E8L3</accession>
<keyword evidence="1" id="KW-0472">Membrane</keyword>
<organism evidence="2 3">
    <name type="scientific">Falsiroseomonas selenitidurans</name>
    <dbReference type="NCBI Taxonomy" id="2716335"/>
    <lineage>
        <taxon>Bacteria</taxon>
        <taxon>Pseudomonadati</taxon>
        <taxon>Pseudomonadota</taxon>
        <taxon>Alphaproteobacteria</taxon>
        <taxon>Acetobacterales</taxon>
        <taxon>Roseomonadaceae</taxon>
        <taxon>Falsiroseomonas</taxon>
    </lineage>
</organism>
<dbReference type="RefSeq" id="WP_168031862.1">
    <property type="nucleotide sequence ID" value="NZ_JAAVNE010000022.1"/>
</dbReference>
<dbReference type="Proteomes" id="UP000787635">
    <property type="component" value="Unassembled WGS sequence"/>
</dbReference>
<protein>
    <submittedName>
        <fullName evidence="2">Uncharacterized protein</fullName>
    </submittedName>
</protein>
<keyword evidence="1" id="KW-0812">Transmembrane</keyword>
<name>A0ABX1E8L3_9PROT</name>
<evidence type="ECO:0000256" key="1">
    <source>
        <dbReference type="SAM" id="Phobius"/>
    </source>
</evidence>
<dbReference type="EMBL" id="JAAVNE010000022">
    <property type="protein sequence ID" value="NKC32112.1"/>
    <property type="molecule type" value="Genomic_DNA"/>
</dbReference>
<proteinExistence type="predicted"/>
<comment type="caution">
    <text evidence="2">The sequence shown here is derived from an EMBL/GenBank/DDBJ whole genome shotgun (WGS) entry which is preliminary data.</text>
</comment>
<feature type="transmembrane region" description="Helical" evidence="1">
    <location>
        <begin position="53"/>
        <end position="75"/>
    </location>
</feature>
<sequence length="163" mass="17248">MHHQPCDPFHQPAEGEVPMQSLARAERLVVVAMRAWAAPHRAPGQPHPDWRGVLAAAGLAPVGLIGFDLLMSVLARGARRNLDVRCCHCPGVGADEAALVDLLAALQRNDELGALGVLGDWLPGEAIGPALRGARRFAGQLLAIGLAPLALRAPCLSAPRWLH</sequence>
<keyword evidence="3" id="KW-1185">Reference proteome</keyword>
<reference evidence="2 3" key="1">
    <citation type="submission" date="2020-03" db="EMBL/GenBank/DDBJ databases">
        <title>Roseomonas selenitidurans sp. nov. isolated from urban soil.</title>
        <authorList>
            <person name="Liu H."/>
        </authorList>
    </citation>
    <scope>NUCLEOTIDE SEQUENCE [LARGE SCALE GENOMIC DNA]</scope>
    <source>
        <strain evidence="2 3">BU-1</strain>
    </source>
</reference>
<keyword evidence="1" id="KW-1133">Transmembrane helix</keyword>
<gene>
    <name evidence="2" type="ORF">HEQ75_14700</name>
</gene>
<evidence type="ECO:0000313" key="3">
    <source>
        <dbReference type="Proteomes" id="UP000787635"/>
    </source>
</evidence>